<keyword evidence="4" id="KW-0443">Lipid metabolism</keyword>
<dbReference type="Pfam" id="PF00614">
    <property type="entry name" value="PLDc"/>
    <property type="match status" value="1"/>
</dbReference>
<feature type="region of interest" description="Disordered" evidence="6">
    <location>
        <begin position="625"/>
        <end position="645"/>
    </location>
</feature>
<dbReference type="GO" id="GO:0009395">
    <property type="term" value="P:phospholipid catabolic process"/>
    <property type="evidence" value="ECO:0007669"/>
    <property type="project" value="TreeGrafter"/>
</dbReference>
<accession>A0AAD7JAR2</accession>
<keyword evidence="3 5" id="KW-0442">Lipid degradation</keyword>
<dbReference type="EC" id="3.1.4.4" evidence="5"/>
<dbReference type="Pfam" id="PF13091">
    <property type="entry name" value="PLDc_2"/>
    <property type="match status" value="1"/>
</dbReference>
<dbReference type="PANTHER" id="PTHR18896:SF186">
    <property type="entry name" value="PHOSPHOLIPASE D"/>
    <property type="match status" value="1"/>
</dbReference>
<evidence type="ECO:0000256" key="4">
    <source>
        <dbReference type="ARBA" id="ARBA00023098"/>
    </source>
</evidence>
<dbReference type="PIRSF" id="PIRSF009376">
    <property type="entry name" value="Phospholipase_D_euk"/>
    <property type="match status" value="1"/>
</dbReference>
<dbReference type="AlphaFoldDB" id="A0AAD7JAR2"/>
<name>A0AAD7JAR2_9AGAR</name>
<dbReference type="InterPro" id="IPR016555">
    <property type="entry name" value="PLipase_D_euk"/>
</dbReference>
<dbReference type="GO" id="GO:0004630">
    <property type="term" value="F:phospholipase D activity"/>
    <property type="evidence" value="ECO:0007669"/>
    <property type="project" value="UniProtKB-UniRule"/>
</dbReference>
<dbReference type="InterPro" id="IPR015679">
    <property type="entry name" value="PLipase_D_fam"/>
</dbReference>
<dbReference type="SUPFAM" id="SSF56024">
    <property type="entry name" value="Phospholipase D/nuclease"/>
    <property type="match status" value="2"/>
</dbReference>
<comment type="similarity">
    <text evidence="5">Belongs to the phospholipase D family.</text>
</comment>
<evidence type="ECO:0000259" key="7">
    <source>
        <dbReference type="PROSITE" id="PS50035"/>
    </source>
</evidence>
<dbReference type="Gene3D" id="3.30.870.10">
    <property type="entry name" value="Endonuclease Chain A"/>
    <property type="match status" value="3"/>
</dbReference>
<evidence type="ECO:0000256" key="2">
    <source>
        <dbReference type="ARBA" id="ARBA00022801"/>
    </source>
</evidence>
<keyword evidence="2 5" id="KW-0378">Hydrolase</keyword>
<organism evidence="8 9">
    <name type="scientific">Mycena maculata</name>
    <dbReference type="NCBI Taxonomy" id="230809"/>
    <lineage>
        <taxon>Eukaryota</taxon>
        <taxon>Fungi</taxon>
        <taxon>Dikarya</taxon>
        <taxon>Basidiomycota</taxon>
        <taxon>Agaricomycotina</taxon>
        <taxon>Agaricomycetes</taxon>
        <taxon>Agaricomycetidae</taxon>
        <taxon>Agaricales</taxon>
        <taxon>Marasmiineae</taxon>
        <taxon>Mycenaceae</taxon>
        <taxon>Mycena</taxon>
    </lineage>
</organism>
<evidence type="ECO:0000256" key="5">
    <source>
        <dbReference type="PIRNR" id="PIRNR009376"/>
    </source>
</evidence>
<comment type="catalytic activity">
    <reaction evidence="5">
        <text>a 1,2-diacyl-sn-glycero-3-phosphocholine + H2O = a 1,2-diacyl-sn-glycero-3-phosphate + choline + H(+)</text>
        <dbReference type="Rhea" id="RHEA:14445"/>
        <dbReference type="ChEBI" id="CHEBI:15354"/>
        <dbReference type="ChEBI" id="CHEBI:15377"/>
        <dbReference type="ChEBI" id="CHEBI:15378"/>
        <dbReference type="ChEBI" id="CHEBI:57643"/>
        <dbReference type="ChEBI" id="CHEBI:58608"/>
        <dbReference type="EC" id="3.1.4.4"/>
    </reaction>
</comment>
<feature type="region of interest" description="Disordered" evidence="6">
    <location>
        <begin position="718"/>
        <end position="737"/>
    </location>
</feature>
<dbReference type="CDD" id="cd09138">
    <property type="entry name" value="PLDc_vPLD1_2_yPLD_like_1"/>
    <property type="match status" value="1"/>
</dbReference>
<dbReference type="SMART" id="SM00155">
    <property type="entry name" value="PLDc"/>
    <property type="match status" value="2"/>
</dbReference>
<sequence length="970" mass="109743">MGLMDKFERTFSQIAHKVEEGVEHAAAEISGIIDPNSRHDSAAEKAEDAVRNAILDSHRFKSFAPERDGNFVKWHIDGHDYFWAVSELLNNAKESIFIQDWWLTPELYLRRPPAKGNNSDYRLDRLLLRKAQEGVKIYIIVYKEVTQTMSMCSAHTKHTFDNLHDNIICFRHPDHIGSKDTVEFWSHHEKVVVVDNHYACIGGLDLCFGRWDTHNHPLADVHPTNFELTLFPGQGYNNARIMDFKNVWEYSSNTLSPLESARMPWHDVHMTLTGPVVLDIAQHFIERYNEIKRRKYDDPKVQVQIDAAKKAIEEGKKPPRIIPWLELPVPSDWHDVPVDIQFDPNNLNQAEIAKITEQVRNFPLTEEQKEGRALFLHPHRKMWHDLQDRAILHTQRWLGTLSGDESEGYPKRKTPGMHVQVVRSVSDWSHGVLTEHSIQNACAPTLPLLTLLRTLTGSIDLKLIAEAKHFIYIGESFNQFFISSTVKNDPVTNQIAAALVARILGAARAGKNFQVVVVIPEVPGFAGNIKSESAIQTIMAAQYRSINRGGNSIYEKIRAEGYEPSNFIRFYHLRGYDRINAPLSSYIDKIEEETANTTVDGEEPVGKVTFLQAQVALAARLIEADTGGQHQQDEDSKGNEQKQTKVTLAKRVKEDIVVAEEQKTETFDIPSVALAGVQIKTFEKAALNVRGDANVADNVSQHKFDLGLKDIPDVVRSHSGLSHTQSDGGPKHDQPALEKEPWLGTEQEELDAYVTELIYIHTKLMIVDDKRVIMGSANLNDRSQKGNGDSEIALVVEDHDMVSSRMDGEPYEAARFATTLRRKIFREHLGLIPPQDANDDRPTSFMHPAPVPNEVELGSPEDDAVADPLKLCSEFGLWRTTARVNREIFTEIFRPVPSNLVRDWKAFDAYVPTVKTGHVVPGIPLPRVKEQLARVRGSLVECPMDFLIDEPEFVKGFEWDGLNPTLPIYI</sequence>
<dbReference type="GO" id="GO:0035556">
    <property type="term" value="P:intracellular signal transduction"/>
    <property type="evidence" value="ECO:0007669"/>
    <property type="project" value="InterPro"/>
</dbReference>
<dbReference type="PANTHER" id="PTHR18896">
    <property type="entry name" value="PHOSPHOLIPASE D"/>
    <property type="match status" value="1"/>
</dbReference>
<dbReference type="EMBL" id="JARJLG010000047">
    <property type="protein sequence ID" value="KAJ7760900.1"/>
    <property type="molecule type" value="Genomic_DNA"/>
</dbReference>
<dbReference type="GO" id="GO:0006654">
    <property type="term" value="P:phosphatidic acid biosynthetic process"/>
    <property type="evidence" value="ECO:0007669"/>
    <property type="project" value="InterPro"/>
</dbReference>
<proteinExistence type="inferred from homology"/>
<keyword evidence="1" id="KW-0677">Repeat</keyword>
<feature type="compositionally biased region" description="Basic and acidic residues" evidence="6">
    <location>
        <begin position="631"/>
        <end position="643"/>
    </location>
</feature>
<feature type="domain" description="PLD phosphodiesterase" evidence="7">
    <location>
        <begin position="183"/>
        <end position="210"/>
    </location>
</feature>
<evidence type="ECO:0000313" key="8">
    <source>
        <dbReference type="EMBL" id="KAJ7760900.1"/>
    </source>
</evidence>
<evidence type="ECO:0000256" key="1">
    <source>
        <dbReference type="ARBA" id="ARBA00022737"/>
    </source>
</evidence>
<keyword evidence="9" id="KW-1185">Reference proteome</keyword>
<dbReference type="InterPro" id="IPR001736">
    <property type="entry name" value="PLipase_D/transphosphatidylase"/>
</dbReference>
<dbReference type="Proteomes" id="UP001215280">
    <property type="component" value="Unassembled WGS sequence"/>
</dbReference>
<evidence type="ECO:0000313" key="9">
    <source>
        <dbReference type="Proteomes" id="UP001215280"/>
    </source>
</evidence>
<dbReference type="PROSITE" id="PS50035">
    <property type="entry name" value="PLD"/>
    <property type="match status" value="2"/>
</dbReference>
<reference evidence="8" key="1">
    <citation type="submission" date="2023-03" db="EMBL/GenBank/DDBJ databases">
        <title>Massive genome expansion in bonnet fungi (Mycena s.s.) driven by repeated elements and novel gene families across ecological guilds.</title>
        <authorList>
            <consortium name="Lawrence Berkeley National Laboratory"/>
            <person name="Harder C.B."/>
            <person name="Miyauchi S."/>
            <person name="Viragh M."/>
            <person name="Kuo A."/>
            <person name="Thoen E."/>
            <person name="Andreopoulos B."/>
            <person name="Lu D."/>
            <person name="Skrede I."/>
            <person name="Drula E."/>
            <person name="Henrissat B."/>
            <person name="Morin E."/>
            <person name="Kohler A."/>
            <person name="Barry K."/>
            <person name="LaButti K."/>
            <person name="Morin E."/>
            <person name="Salamov A."/>
            <person name="Lipzen A."/>
            <person name="Mereny Z."/>
            <person name="Hegedus B."/>
            <person name="Baldrian P."/>
            <person name="Stursova M."/>
            <person name="Weitz H."/>
            <person name="Taylor A."/>
            <person name="Grigoriev I.V."/>
            <person name="Nagy L.G."/>
            <person name="Martin F."/>
            <person name="Kauserud H."/>
        </authorList>
    </citation>
    <scope>NUCLEOTIDE SEQUENCE</scope>
    <source>
        <strain evidence="8">CBHHK188m</strain>
    </source>
</reference>
<feature type="domain" description="PLD phosphodiesterase" evidence="7">
    <location>
        <begin position="756"/>
        <end position="783"/>
    </location>
</feature>
<dbReference type="InterPro" id="IPR025202">
    <property type="entry name" value="PLD-like_dom"/>
</dbReference>
<evidence type="ECO:0000256" key="6">
    <source>
        <dbReference type="SAM" id="MobiDB-lite"/>
    </source>
</evidence>
<gene>
    <name evidence="8" type="ORF">DFH07DRAFT_1021445</name>
</gene>
<protein>
    <recommendedName>
        <fullName evidence="5">Phospholipase</fullName>
        <ecNumber evidence="5">3.1.4.4</ecNumber>
    </recommendedName>
</protein>
<evidence type="ECO:0000256" key="3">
    <source>
        <dbReference type="ARBA" id="ARBA00022963"/>
    </source>
</evidence>
<comment type="caution">
    <text evidence="8">The sequence shown here is derived from an EMBL/GenBank/DDBJ whole genome shotgun (WGS) entry which is preliminary data.</text>
</comment>